<dbReference type="InterPro" id="IPR033403">
    <property type="entry name" value="DUF5110"/>
</dbReference>
<dbReference type="SUPFAM" id="SSF51011">
    <property type="entry name" value="Glycosyl hydrolase domain"/>
    <property type="match status" value="1"/>
</dbReference>
<dbReference type="Pfam" id="PF00754">
    <property type="entry name" value="F5_F8_type_C"/>
    <property type="match status" value="1"/>
</dbReference>
<reference evidence="8" key="1">
    <citation type="submission" date="2021-02" db="EMBL/GenBank/DDBJ databases">
        <authorList>
            <person name="Steward A R."/>
        </authorList>
    </citation>
    <scope>NUCLEOTIDE SEQUENCE</scope>
</reference>
<dbReference type="GO" id="GO:0005975">
    <property type="term" value="P:carbohydrate metabolic process"/>
    <property type="evidence" value="ECO:0007669"/>
    <property type="project" value="InterPro"/>
</dbReference>
<gene>
    <name evidence="8" type="ORF">PMACD_LOCUS1721</name>
</gene>
<evidence type="ECO:0000259" key="6">
    <source>
        <dbReference type="Pfam" id="PF17137"/>
    </source>
</evidence>
<evidence type="ECO:0000256" key="1">
    <source>
        <dbReference type="ARBA" id="ARBA00007806"/>
    </source>
</evidence>
<dbReference type="InterPro" id="IPR013783">
    <property type="entry name" value="Ig-like_fold"/>
</dbReference>
<keyword evidence="9" id="KW-1185">Reference proteome</keyword>
<feature type="domain" description="Glycoside hydrolase family 31 TIM barrel" evidence="4">
    <location>
        <begin position="433"/>
        <end position="558"/>
    </location>
</feature>
<feature type="domain" description="Glycoside hydrolase family 31 N-terminal" evidence="5">
    <location>
        <begin position="38"/>
        <end position="207"/>
    </location>
</feature>
<dbReference type="InterPro" id="IPR000322">
    <property type="entry name" value="Glyco_hydro_31_TIM"/>
</dbReference>
<dbReference type="Pfam" id="PF01055">
    <property type="entry name" value="Glyco_hydro_31_2nd"/>
    <property type="match status" value="1"/>
</dbReference>
<dbReference type="Pfam" id="PF17137">
    <property type="entry name" value="DUF5110"/>
    <property type="match status" value="1"/>
</dbReference>
<dbReference type="InterPro" id="IPR025887">
    <property type="entry name" value="Glyco_hydro_31_N_dom"/>
</dbReference>
<dbReference type="InterPro" id="IPR003961">
    <property type="entry name" value="FN3_dom"/>
</dbReference>
<dbReference type="Gene3D" id="2.60.40.10">
    <property type="entry name" value="Immunoglobulins"/>
    <property type="match status" value="1"/>
</dbReference>
<dbReference type="InterPro" id="IPR011013">
    <property type="entry name" value="Gal_mutarotase_sf_dom"/>
</dbReference>
<evidence type="ECO:0000313" key="8">
    <source>
        <dbReference type="EMBL" id="CAF4769128.1"/>
    </source>
</evidence>
<protein>
    <recommendedName>
        <fullName evidence="10">Alpha-glucosidase</fullName>
    </recommendedName>
</protein>
<sequence>MAGTSGGHLPKTIKGIDNIEKQIKFYSLKYSSGEGGRLYILNAHVFRYYMSPTGEFLDYPKPHNPDDKAKIVEKNQDSYGYDAFNNSTLRDAKSHYIVETEDINIIFDKISGTMAIHDSRKNKDVFNEFNSLSYEDHSCTQTITQSPDEYFFGGGMQNGRFTHKEEVIDIVNTNNWVDGGVTSPCPFYWSTQGYGVLRNTWQPGLYDFGAYSNEIIQTSHEGIDFDAYFFINSKPRDILRDYYELTGNPLMMPEYAFYEAHLNAFNRDYWVEVTSNTRGAILFEDGKYYKCYQPKDMDGKQGILESLNGEKDNYQFSARAMIDRYKRHDMPLGWFIPNDGYGSGYGQTDTLEGDIDNLKQFSDYAAINGVEVALWTESNLEPIDLLNPKKGDRDLAKEVSVANIVALKCDVAWIGSGYSFAFSAVENASRIFVKNTTRRPLIIMVDGWAGTQRHSGIWSGDQTGGQWEYIRFHIPTYVGSGLSGMPIVGSDMDGIYGGDLREVNVRDYQWKSFTPLQLNMDGWGRIPKSPFSFDEEATSINRAYLKFKAMLLPYNYSLAYEATQGLPMVRGMFLEYPNENSSYTNDSKYQFMWGSNILVAPIYNSKKLGDVSVRDGVYLPNDGQIWIDLFTGERFQGGKIYNNILTPLWKIPVFIKDGSIIPMTNPNNNPCEVERENRIYTIYPNGKSSYVTYEDDGISTQYLEGQNASTEITVIGPKSNSVGDLLIKIGKTNGDYKGMIKERTTILQIMSSKNVTNMKIAVNGENLTIEKVHTEEMFNKGVNCFCFTKNFFLNPFMKEFSNGGQKFLLIKIETVDIVSTEINVKIRDYSCEGFKQIFGKIDEINPDLETSCLRVDTDDTTPTSVTMEWDLVKHIDYYEVLRDGVIFTNITDTKFTFDSFTSDTEHAFKIRSVKSNKASNWSELVKAKTREDPFKHIIPGVKVTCNLPCQPNQEVFNIVNTNPAKIWHTHWTDRGQAKSEPLKLKFDLNEVYDVAKVDYFPRGDAGNGTFLELQYKYSINNEEWSSLSEIIRFNHSSKTKTIDLNARFRYIEFIATKTVGDFGSGKHMLFYKK</sequence>
<accession>A0A821MJL2</accession>
<evidence type="ECO:0008006" key="10">
    <source>
        <dbReference type="Google" id="ProtNLM"/>
    </source>
</evidence>
<evidence type="ECO:0000259" key="7">
    <source>
        <dbReference type="Pfam" id="PF21365"/>
    </source>
</evidence>
<dbReference type="PANTHER" id="PTHR22762:SF166">
    <property type="entry name" value="ALPHA-GLUCOSIDASE"/>
    <property type="match status" value="1"/>
</dbReference>
<feature type="domain" description="F5/8 type C" evidence="3">
    <location>
        <begin position="952"/>
        <end position="1059"/>
    </location>
</feature>
<evidence type="ECO:0000259" key="5">
    <source>
        <dbReference type="Pfam" id="PF13802"/>
    </source>
</evidence>
<comment type="caution">
    <text evidence="8">The sequence shown here is derived from an EMBL/GenBank/DDBJ whole genome shotgun (WGS) entry which is preliminary data.</text>
</comment>
<dbReference type="PANTHER" id="PTHR22762">
    <property type="entry name" value="ALPHA-GLUCOSIDASE"/>
    <property type="match status" value="1"/>
</dbReference>
<dbReference type="SUPFAM" id="SSF49785">
    <property type="entry name" value="Galactose-binding domain-like"/>
    <property type="match status" value="1"/>
</dbReference>
<dbReference type="Pfam" id="PF21365">
    <property type="entry name" value="Glyco_hydro_31_3rd"/>
    <property type="match status" value="1"/>
</dbReference>
<dbReference type="Gene3D" id="2.60.40.1180">
    <property type="entry name" value="Golgi alpha-mannosidase II"/>
    <property type="match status" value="2"/>
</dbReference>
<feature type="domain" description="Glycosyl hydrolase family 31 C-terminal" evidence="7">
    <location>
        <begin position="565"/>
        <end position="661"/>
    </location>
</feature>
<evidence type="ECO:0000259" key="3">
    <source>
        <dbReference type="Pfam" id="PF00754"/>
    </source>
</evidence>
<dbReference type="InterPro" id="IPR008979">
    <property type="entry name" value="Galactose-bd-like_sf"/>
</dbReference>
<keyword evidence="2" id="KW-0378">Hydrolase</keyword>
<organism evidence="8 9">
    <name type="scientific">Pieris macdunnoughi</name>
    <dbReference type="NCBI Taxonomy" id="345717"/>
    <lineage>
        <taxon>Eukaryota</taxon>
        <taxon>Metazoa</taxon>
        <taxon>Ecdysozoa</taxon>
        <taxon>Arthropoda</taxon>
        <taxon>Hexapoda</taxon>
        <taxon>Insecta</taxon>
        <taxon>Pterygota</taxon>
        <taxon>Neoptera</taxon>
        <taxon>Endopterygota</taxon>
        <taxon>Lepidoptera</taxon>
        <taxon>Glossata</taxon>
        <taxon>Ditrysia</taxon>
        <taxon>Papilionoidea</taxon>
        <taxon>Pieridae</taxon>
        <taxon>Pierinae</taxon>
        <taxon>Pieris</taxon>
    </lineage>
</organism>
<dbReference type="Gene3D" id="2.60.40.1760">
    <property type="entry name" value="glycosyl hydrolase (family 31)"/>
    <property type="match status" value="1"/>
</dbReference>
<dbReference type="SUPFAM" id="SSF49265">
    <property type="entry name" value="Fibronectin type III"/>
    <property type="match status" value="1"/>
</dbReference>
<proteinExistence type="inferred from homology"/>
<dbReference type="InterPro" id="IPR000421">
    <property type="entry name" value="FA58C"/>
</dbReference>
<dbReference type="GO" id="GO:0030246">
    <property type="term" value="F:carbohydrate binding"/>
    <property type="evidence" value="ECO:0007669"/>
    <property type="project" value="InterPro"/>
</dbReference>
<dbReference type="GO" id="GO:0090599">
    <property type="term" value="F:alpha-glucosidase activity"/>
    <property type="evidence" value="ECO:0007669"/>
    <property type="project" value="UniProtKB-ARBA"/>
</dbReference>
<dbReference type="SUPFAM" id="SSF51445">
    <property type="entry name" value="(Trans)glycosidases"/>
    <property type="match status" value="1"/>
</dbReference>
<dbReference type="InterPro" id="IPR036116">
    <property type="entry name" value="FN3_sf"/>
</dbReference>
<dbReference type="InterPro" id="IPR017853">
    <property type="entry name" value="GH"/>
</dbReference>
<evidence type="ECO:0000256" key="2">
    <source>
        <dbReference type="RuleBase" id="RU361185"/>
    </source>
</evidence>
<keyword evidence="2" id="KW-0326">Glycosidase</keyword>
<evidence type="ECO:0000259" key="4">
    <source>
        <dbReference type="Pfam" id="PF01055"/>
    </source>
</evidence>
<dbReference type="EMBL" id="CAJOBZ010000003">
    <property type="protein sequence ID" value="CAF4769128.1"/>
    <property type="molecule type" value="Genomic_DNA"/>
</dbReference>
<dbReference type="InterPro" id="IPR013780">
    <property type="entry name" value="Glyco_hydro_b"/>
</dbReference>
<dbReference type="InterPro" id="IPR048395">
    <property type="entry name" value="Glyco_hydro_31_C"/>
</dbReference>
<evidence type="ECO:0000313" key="9">
    <source>
        <dbReference type="Proteomes" id="UP000663880"/>
    </source>
</evidence>
<dbReference type="SUPFAM" id="SSF74650">
    <property type="entry name" value="Galactose mutarotase-like"/>
    <property type="match status" value="1"/>
</dbReference>
<dbReference type="Gene3D" id="3.20.20.80">
    <property type="entry name" value="Glycosidases"/>
    <property type="match status" value="1"/>
</dbReference>
<dbReference type="CDD" id="cd00063">
    <property type="entry name" value="FN3"/>
    <property type="match status" value="1"/>
</dbReference>
<feature type="domain" description="DUF5110" evidence="6">
    <location>
        <begin position="679"/>
        <end position="750"/>
    </location>
</feature>
<dbReference type="Pfam" id="PF13802">
    <property type="entry name" value="Gal_mutarotas_2"/>
    <property type="match status" value="1"/>
</dbReference>
<name>A0A821MJL2_9NEOP</name>
<dbReference type="AlphaFoldDB" id="A0A821MJL2"/>
<dbReference type="CDD" id="cd14752">
    <property type="entry name" value="GH31_N"/>
    <property type="match status" value="1"/>
</dbReference>
<dbReference type="Gene3D" id="2.60.120.260">
    <property type="entry name" value="Galactose-binding domain-like"/>
    <property type="match status" value="1"/>
</dbReference>
<comment type="similarity">
    <text evidence="1 2">Belongs to the glycosyl hydrolase 31 family.</text>
</comment>
<dbReference type="OrthoDB" id="1334205at2759"/>
<dbReference type="Proteomes" id="UP000663880">
    <property type="component" value="Unassembled WGS sequence"/>
</dbReference>